<dbReference type="PROSITE" id="PS00455">
    <property type="entry name" value="AMP_BINDING"/>
    <property type="match status" value="1"/>
</dbReference>
<evidence type="ECO:0000313" key="3">
    <source>
        <dbReference type="EMBL" id="PUA79509.1"/>
    </source>
</evidence>
<dbReference type="InterPro" id="IPR020845">
    <property type="entry name" value="AMP-binding_CS"/>
</dbReference>
<dbReference type="SUPFAM" id="SSF56801">
    <property type="entry name" value="Acetyl-CoA synthetase-like"/>
    <property type="match status" value="1"/>
</dbReference>
<dbReference type="OrthoDB" id="9803968at2"/>
<dbReference type="InterPro" id="IPR045851">
    <property type="entry name" value="AMP-bd_C_sf"/>
</dbReference>
<reference evidence="3 4" key="1">
    <citation type="submission" date="2018-03" db="EMBL/GenBank/DDBJ databases">
        <authorList>
            <person name="Keele B.F."/>
        </authorList>
    </citation>
    <scope>NUCLEOTIDE SEQUENCE [LARGE SCALE GENOMIC DNA]</scope>
    <source>
        <strain evidence="3 4">IB-3</strain>
    </source>
</reference>
<name>A0A2R7YUD7_9ACTN</name>
<proteinExistence type="predicted"/>
<dbReference type="AlphaFoldDB" id="A0A2R7YUD7"/>
<organism evidence="3 4">
    <name type="scientific">Nocardioides currus</name>
    <dbReference type="NCBI Taxonomy" id="2133958"/>
    <lineage>
        <taxon>Bacteria</taxon>
        <taxon>Bacillati</taxon>
        <taxon>Actinomycetota</taxon>
        <taxon>Actinomycetes</taxon>
        <taxon>Propionibacteriales</taxon>
        <taxon>Nocardioidaceae</taxon>
        <taxon>Nocardioides</taxon>
    </lineage>
</organism>
<comment type="caution">
    <text evidence="3">The sequence shown here is derived from an EMBL/GenBank/DDBJ whole genome shotgun (WGS) entry which is preliminary data.</text>
</comment>
<dbReference type="Proteomes" id="UP000244867">
    <property type="component" value="Unassembled WGS sequence"/>
</dbReference>
<dbReference type="Gene3D" id="3.30.300.30">
    <property type="match status" value="1"/>
</dbReference>
<protein>
    <submittedName>
        <fullName evidence="3">AMP-dependent synthetase</fullName>
    </submittedName>
</protein>
<dbReference type="PANTHER" id="PTHR43767">
    <property type="entry name" value="LONG-CHAIN-FATTY-ACID--COA LIGASE"/>
    <property type="match status" value="1"/>
</dbReference>
<dbReference type="InterPro" id="IPR050237">
    <property type="entry name" value="ATP-dep_AMP-bd_enzyme"/>
</dbReference>
<accession>A0A2R7YUD7</accession>
<dbReference type="Pfam" id="PF13193">
    <property type="entry name" value="AMP-binding_C"/>
    <property type="match status" value="1"/>
</dbReference>
<dbReference type="InterPro" id="IPR025110">
    <property type="entry name" value="AMP-bd_C"/>
</dbReference>
<dbReference type="PANTHER" id="PTHR43767:SF1">
    <property type="entry name" value="NONRIBOSOMAL PEPTIDE SYNTHASE PES1 (EUROFUNG)-RELATED"/>
    <property type="match status" value="1"/>
</dbReference>
<dbReference type="Gene3D" id="3.40.50.12780">
    <property type="entry name" value="N-terminal domain of ligase-like"/>
    <property type="match status" value="1"/>
</dbReference>
<dbReference type="EMBL" id="PYXZ01000010">
    <property type="protein sequence ID" value="PUA79509.1"/>
    <property type="molecule type" value="Genomic_DNA"/>
</dbReference>
<evidence type="ECO:0000259" key="2">
    <source>
        <dbReference type="Pfam" id="PF13193"/>
    </source>
</evidence>
<dbReference type="InterPro" id="IPR000873">
    <property type="entry name" value="AMP-dep_synth/lig_dom"/>
</dbReference>
<dbReference type="RefSeq" id="WP_108346079.1">
    <property type="nucleotide sequence ID" value="NZ_PYXZ01000010.1"/>
</dbReference>
<feature type="domain" description="AMP-binding enzyme C-terminal" evidence="2">
    <location>
        <begin position="414"/>
        <end position="490"/>
    </location>
</feature>
<evidence type="ECO:0000259" key="1">
    <source>
        <dbReference type="Pfam" id="PF00501"/>
    </source>
</evidence>
<evidence type="ECO:0000313" key="4">
    <source>
        <dbReference type="Proteomes" id="UP000244867"/>
    </source>
</evidence>
<dbReference type="InterPro" id="IPR042099">
    <property type="entry name" value="ANL_N_sf"/>
</dbReference>
<dbReference type="Pfam" id="PF00501">
    <property type="entry name" value="AMP-binding"/>
    <property type="match status" value="1"/>
</dbReference>
<keyword evidence="4" id="KW-1185">Reference proteome</keyword>
<sequence>MDVTSLMRQAARLNASRMAIATHDRTLTFSEAWERGVRLANALIDLGVEPGDRVAGLEDNTLGCVDTYLACAIAGATRVPLYAKNSRSAHRDMLEGTDCKVLVAEAAYRDDVLGLEDEVASLTGVVLRDESYEDWLVTQSPVDPVTEIDPDSWYVIRHSGGTTGRPKGVAYSYHDWVLNCRNWTLMAPRLTRNSVMGHAGPVSHASGYFFLPAWLVGATNVMFGAFEPVKVLAMMREHRVTHMFVSPSLLSTLARHPDAARDWPHLEALVVGGAPIADATALHARDVFGNVLHQGFGQTEAVPISSMGPEDWFAEIEGSEPMRSAGRVMPYAQVRIVGADGVEVPLGEDGEIVAQVEGQMRSYWGDPELTATRLKDGWIYTQDIGCLDTNGFLYIRDRVDDMIVSGGFNIWPAELETVLSDHPAVIEAAVFGVPHEQWGETPMAVVTVTDPSAVTAEELVALCKERLGSYKKPTRIEITTEPLPKTLVGKVARKDLRAPHWEGRERKVGGV</sequence>
<gene>
    <name evidence="3" type="ORF">C7S10_19270</name>
</gene>
<dbReference type="GO" id="GO:0016878">
    <property type="term" value="F:acid-thiol ligase activity"/>
    <property type="evidence" value="ECO:0007669"/>
    <property type="project" value="UniProtKB-ARBA"/>
</dbReference>
<feature type="domain" description="AMP-dependent synthetase/ligase" evidence="1">
    <location>
        <begin position="9"/>
        <end position="364"/>
    </location>
</feature>